<dbReference type="AlphaFoldDB" id="A0AAD8NRK1"/>
<proteinExistence type="predicted"/>
<reference evidence="1" key="1">
    <citation type="journal article" date="2023" name="bioRxiv">
        <title>Improved chromosome-level genome assembly for marigold (Tagetes erecta).</title>
        <authorList>
            <person name="Jiang F."/>
            <person name="Yuan L."/>
            <person name="Wang S."/>
            <person name="Wang H."/>
            <person name="Xu D."/>
            <person name="Wang A."/>
            <person name="Fan W."/>
        </authorList>
    </citation>
    <scope>NUCLEOTIDE SEQUENCE</scope>
    <source>
        <strain evidence="1">WSJ</strain>
        <tissue evidence="1">Leaf</tissue>
    </source>
</reference>
<evidence type="ECO:0000313" key="1">
    <source>
        <dbReference type="EMBL" id="KAK1418248.1"/>
    </source>
</evidence>
<gene>
    <name evidence="1" type="ORF">QVD17_27391</name>
</gene>
<name>A0AAD8NRK1_TARER</name>
<sequence length="83" mass="9715">MFVLIREHFKLVAVDIRGGKFMAYYVLIGSPMNPVHPKREYEAKLVHRKRVISTTNPKSRRRISFPEVAVREDDMMVIAEEVD</sequence>
<accession>A0AAD8NRK1</accession>
<comment type="caution">
    <text evidence="1">The sequence shown here is derived from an EMBL/GenBank/DDBJ whole genome shotgun (WGS) entry which is preliminary data.</text>
</comment>
<evidence type="ECO:0000313" key="2">
    <source>
        <dbReference type="Proteomes" id="UP001229421"/>
    </source>
</evidence>
<dbReference type="EMBL" id="JAUHHV010000007">
    <property type="protein sequence ID" value="KAK1418248.1"/>
    <property type="molecule type" value="Genomic_DNA"/>
</dbReference>
<dbReference type="Proteomes" id="UP001229421">
    <property type="component" value="Unassembled WGS sequence"/>
</dbReference>
<organism evidence="1 2">
    <name type="scientific">Tagetes erecta</name>
    <name type="common">African marigold</name>
    <dbReference type="NCBI Taxonomy" id="13708"/>
    <lineage>
        <taxon>Eukaryota</taxon>
        <taxon>Viridiplantae</taxon>
        <taxon>Streptophyta</taxon>
        <taxon>Embryophyta</taxon>
        <taxon>Tracheophyta</taxon>
        <taxon>Spermatophyta</taxon>
        <taxon>Magnoliopsida</taxon>
        <taxon>eudicotyledons</taxon>
        <taxon>Gunneridae</taxon>
        <taxon>Pentapetalae</taxon>
        <taxon>asterids</taxon>
        <taxon>campanulids</taxon>
        <taxon>Asterales</taxon>
        <taxon>Asteraceae</taxon>
        <taxon>Asteroideae</taxon>
        <taxon>Heliantheae alliance</taxon>
        <taxon>Tageteae</taxon>
        <taxon>Tagetes</taxon>
    </lineage>
</organism>
<protein>
    <submittedName>
        <fullName evidence="1">Uncharacterized protein</fullName>
    </submittedName>
</protein>
<keyword evidence="2" id="KW-1185">Reference proteome</keyword>